<proteinExistence type="predicted"/>
<reference evidence="2" key="1">
    <citation type="submission" date="2021-06" db="EMBL/GenBank/DDBJ databases">
        <title>Parelaphostrongylus tenuis whole genome reference sequence.</title>
        <authorList>
            <person name="Garwood T.J."/>
            <person name="Larsen P.A."/>
            <person name="Fountain-Jones N.M."/>
            <person name="Garbe J.R."/>
            <person name="Macchietto M.G."/>
            <person name="Kania S.A."/>
            <person name="Gerhold R.W."/>
            <person name="Richards J.E."/>
            <person name="Wolf T.M."/>
        </authorList>
    </citation>
    <scope>NUCLEOTIDE SEQUENCE</scope>
    <source>
        <strain evidence="2">MNPRO001-30</strain>
        <tissue evidence="2">Meninges</tissue>
    </source>
</reference>
<dbReference type="AlphaFoldDB" id="A0AAD5QPH4"/>
<evidence type="ECO:0000313" key="3">
    <source>
        <dbReference type="Proteomes" id="UP001196413"/>
    </source>
</evidence>
<dbReference type="Proteomes" id="UP001196413">
    <property type="component" value="Unassembled WGS sequence"/>
</dbReference>
<accession>A0AAD5QPH4</accession>
<keyword evidence="3" id="KW-1185">Reference proteome</keyword>
<protein>
    <submittedName>
        <fullName evidence="2">Uncharacterized protein</fullName>
    </submittedName>
</protein>
<comment type="caution">
    <text evidence="2">The sequence shown here is derived from an EMBL/GenBank/DDBJ whole genome shotgun (WGS) entry which is preliminary data.</text>
</comment>
<feature type="compositionally biased region" description="Basic residues" evidence="1">
    <location>
        <begin position="46"/>
        <end position="63"/>
    </location>
</feature>
<evidence type="ECO:0000256" key="1">
    <source>
        <dbReference type="SAM" id="MobiDB-lite"/>
    </source>
</evidence>
<name>A0AAD5QPH4_PARTN</name>
<evidence type="ECO:0000313" key="2">
    <source>
        <dbReference type="EMBL" id="KAJ1354101.1"/>
    </source>
</evidence>
<feature type="region of interest" description="Disordered" evidence="1">
    <location>
        <begin position="39"/>
        <end position="82"/>
    </location>
</feature>
<dbReference type="EMBL" id="JAHQIW010001965">
    <property type="protein sequence ID" value="KAJ1354101.1"/>
    <property type="molecule type" value="Genomic_DNA"/>
</dbReference>
<gene>
    <name evidence="2" type="ORF">KIN20_010919</name>
</gene>
<organism evidence="2 3">
    <name type="scientific">Parelaphostrongylus tenuis</name>
    <name type="common">Meningeal worm</name>
    <dbReference type="NCBI Taxonomy" id="148309"/>
    <lineage>
        <taxon>Eukaryota</taxon>
        <taxon>Metazoa</taxon>
        <taxon>Ecdysozoa</taxon>
        <taxon>Nematoda</taxon>
        <taxon>Chromadorea</taxon>
        <taxon>Rhabditida</taxon>
        <taxon>Rhabditina</taxon>
        <taxon>Rhabditomorpha</taxon>
        <taxon>Strongyloidea</taxon>
        <taxon>Metastrongylidae</taxon>
        <taxon>Parelaphostrongylus</taxon>
    </lineage>
</organism>
<sequence>MISHSKENTDKQRTHGLLELPTLTTKQCEVERLQLSWPSTSAPMAGKHRQLASKAKAAPKKNPPHVPLAHLNQKGYTTTTCD</sequence>